<dbReference type="EC" id="2.7.13.3" evidence="2"/>
<evidence type="ECO:0000256" key="4">
    <source>
        <dbReference type="ARBA" id="ARBA00022679"/>
    </source>
</evidence>
<dbReference type="InterPro" id="IPR052162">
    <property type="entry name" value="Sensor_kinase/Photoreceptor"/>
</dbReference>
<dbReference type="InterPro" id="IPR000700">
    <property type="entry name" value="PAS-assoc_C"/>
</dbReference>
<proteinExistence type="predicted"/>
<evidence type="ECO:0000313" key="11">
    <source>
        <dbReference type="Proteomes" id="UP001597092"/>
    </source>
</evidence>
<dbReference type="CDD" id="cd00130">
    <property type="entry name" value="PAS"/>
    <property type="match status" value="2"/>
</dbReference>
<dbReference type="SMART" id="SM00086">
    <property type="entry name" value="PAC"/>
    <property type="match status" value="2"/>
</dbReference>
<dbReference type="InterPro" id="IPR005467">
    <property type="entry name" value="His_kinase_dom"/>
</dbReference>
<evidence type="ECO:0000256" key="5">
    <source>
        <dbReference type="ARBA" id="ARBA00022777"/>
    </source>
</evidence>
<dbReference type="SMART" id="SM00091">
    <property type="entry name" value="PAS"/>
    <property type="match status" value="2"/>
</dbReference>
<evidence type="ECO:0000256" key="2">
    <source>
        <dbReference type="ARBA" id="ARBA00012438"/>
    </source>
</evidence>
<feature type="coiled-coil region" evidence="6">
    <location>
        <begin position="261"/>
        <end position="288"/>
    </location>
</feature>
<dbReference type="CDD" id="cd00082">
    <property type="entry name" value="HisKA"/>
    <property type="match status" value="1"/>
</dbReference>
<dbReference type="Proteomes" id="UP001597092">
    <property type="component" value="Unassembled WGS sequence"/>
</dbReference>
<evidence type="ECO:0000313" key="10">
    <source>
        <dbReference type="EMBL" id="MFD1684558.1"/>
    </source>
</evidence>
<dbReference type="InterPro" id="IPR035965">
    <property type="entry name" value="PAS-like_dom_sf"/>
</dbReference>
<dbReference type="SMART" id="SM00387">
    <property type="entry name" value="HATPase_c"/>
    <property type="match status" value="1"/>
</dbReference>
<reference evidence="10 11" key="1">
    <citation type="journal article" date="2019" name="Int. J. Syst. Evol. Microbiol.">
        <title>The Global Catalogue of Microorganisms (GCM) 10K type strain sequencing project: providing services to taxonomists for standard genome sequencing and annotation.</title>
        <authorList>
            <consortium name="The Broad Institute Genomics Platform"/>
            <consortium name="The Broad Institute Genome Sequencing Center for Infectious Disease"/>
            <person name="Wu L."/>
            <person name="Ma J."/>
        </authorList>
    </citation>
    <scope>NUCLEOTIDE SEQUENCE [LARGE SCALE GENOMIC DNA]</scope>
    <source>
        <strain evidence="10 11">CGMCC 1.10387</strain>
    </source>
</reference>
<evidence type="ECO:0000259" key="9">
    <source>
        <dbReference type="PROSITE" id="PS50113"/>
    </source>
</evidence>
<dbReference type="InterPro" id="IPR004358">
    <property type="entry name" value="Sig_transdc_His_kin-like_C"/>
</dbReference>
<dbReference type="PANTHER" id="PTHR43304:SF1">
    <property type="entry name" value="PAC DOMAIN-CONTAINING PROTEIN"/>
    <property type="match status" value="1"/>
</dbReference>
<accession>A0ABD6DQL7</accession>
<dbReference type="PROSITE" id="PS50112">
    <property type="entry name" value="PAS"/>
    <property type="match status" value="2"/>
</dbReference>
<dbReference type="Gene3D" id="1.10.287.130">
    <property type="match status" value="1"/>
</dbReference>
<protein>
    <recommendedName>
        <fullName evidence="2">histidine kinase</fullName>
        <ecNumber evidence="2">2.7.13.3</ecNumber>
    </recommendedName>
</protein>
<dbReference type="SMART" id="SM00388">
    <property type="entry name" value="HisKA"/>
    <property type="match status" value="1"/>
</dbReference>
<sequence length="745" mass="81512">MSETGDGGCERRRETRAPGDRPISVLFVNHRASGSDPVAPGLEAVSGIRIRTASSVSSAVSRLDRDGDSVDCVVVAGTESGAVELEAIREGRLRRAGVPVVVYAAPGCGADLCAEYIQAGADDVVTRAPGTDRTPLLAHRIETCVTRERARTASAGPEADIDGARAGGGVMIVDADGRIECADRSFESLAFREGSGEASPELRAVVRDDSVYRDLWQTVTAGDTWTGELPVDGGDAGADSIGVRAAPLRDERGEIRRVVVARAKASDRDRYQRRLETAQRKYEALIDAAPDAIFVADADSREIIEANEAAADLLDRPRQEIIGISQTELHPTDHRGRYRGLFEHHSETGEGTFDRFESGEPIQIVTGEGERTPVEISATVVELDGRKLVQGHFRDVTERKRRERDLRSYREAVEQAGHAIMITDVDGRIEYVNPTFEDVTGYSKTEALGERPSLLKSGEHDEEFYRNLWETIDSGSVWEGEIVNERKDGTRYYIDQTIAPITDDEGTIERFVAVNTDITDRKRYEAQLERERDRLGEFAGTVAHDLRNPLMIAHGNVELARDRYPKEELAESLETAIAALERMESVIDEVLTLSERGATIREPEPVELSQVVEKAWDLTESPAATLSMDEGFSEEFVPADESRLCQLFENLFQNAVEYAGPAVTVTVGSLAERDGFFVEDDGPGLPPKNNDRVFESGFTTSDDGTGFGLAIARQIVEAHGWEILATDGATDGSGARFEIRGIKNG</sequence>
<name>A0ABD6DQL7_9EURY</name>
<evidence type="ECO:0000256" key="6">
    <source>
        <dbReference type="SAM" id="Coils"/>
    </source>
</evidence>
<keyword evidence="5" id="KW-0418">Kinase</keyword>
<dbReference type="SUPFAM" id="SSF55785">
    <property type="entry name" value="PYP-like sensor domain (PAS domain)"/>
    <property type="match status" value="3"/>
</dbReference>
<dbReference type="PROSITE" id="PS50113">
    <property type="entry name" value="PAC"/>
    <property type="match status" value="1"/>
</dbReference>
<dbReference type="Pfam" id="PF13426">
    <property type="entry name" value="PAS_9"/>
    <property type="match status" value="2"/>
</dbReference>
<dbReference type="SUPFAM" id="SSF47384">
    <property type="entry name" value="Homodimeric domain of signal transducing histidine kinase"/>
    <property type="match status" value="1"/>
</dbReference>
<comment type="catalytic activity">
    <reaction evidence="1">
        <text>ATP + protein L-histidine = ADP + protein N-phospho-L-histidine.</text>
        <dbReference type="EC" id="2.7.13.3"/>
    </reaction>
</comment>
<dbReference type="Pfam" id="PF00512">
    <property type="entry name" value="HisKA"/>
    <property type="match status" value="1"/>
</dbReference>
<feature type="domain" description="PAS" evidence="8">
    <location>
        <begin position="278"/>
        <end position="334"/>
    </location>
</feature>
<keyword evidence="6" id="KW-0175">Coiled coil</keyword>
<dbReference type="PANTHER" id="PTHR43304">
    <property type="entry name" value="PHYTOCHROME-LIKE PROTEIN CPH1"/>
    <property type="match status" value="1"/>
</dbReference>
<dbReference type="InterPro" id="IPR036890">
    <property type="entry name" value="HATPase_C_sf"/>
</dbReference>
<evidence type="ECO:0000256" key="1">
    <source>
        <dbReference type="ARBA" id="ARBA00000085"/>
    </source>
</evidence>
<dbReference type="RefSeq" id="WP_256307961.1">
    <property type="nucleotide sequence ID" value="NZ_JANHAW010000002.1"/>
</dbReference>
<dbReference type="NCBIfam" id="TIGR00229">
    <property type="entry name" value="sensory_box"/>
    <property type="match status" value="2"/>
</dbReference>
<dbReference type="Gene3D" id="3.30.450.20">
    <property type="entry name" value="PAS domain"/>
    <property type="match status" value="3"/>
</dbReference>
<dbReference type="InterPro" id="IPR001610">
    <property type="entry name" value="PAC"/>
</dbReference>
<dbReference type="InterPro" id="IPR036097">
    <property type="entry name" value="HisK_dim/P_sf"/>
</dbReference>
<dbReference type="Pfam" id="PF02518">
    <property type="entry name" value="HATPase_c"/>
    <property type="match status" value="1"/>
</dbReference>
<comment type="caution">
    <text evidence="10">The sequence shown here is derived from an EMBL/GenBank/DDBJ whole genome shotgun (WGS) entry which is preliminary data.</text>
</comment>
<dbReference type="EMBL" id="JBHUDP010000001">
    <property type="protein sequence ID" value="MFD1684558.1"/>
    <property type="molecule type" value="Genomic_DNA"/>
</dbReference>
<dbReference type="InterPro" id="IPR003594">
    <property type="entry name" value="HATPase_dom"/>
</dbReference>
<evidence type="ECO:0000259" key="8">
    <source>
        <dbReference type="PROSITE" id="PS50112"/>
    </source>
</evidence>
<keyword evidence="11" id="KW-1185">Reference proteome</keyword>
<feature type="domain" description="Histidine kinase" evidence="7">
    <location>
        <begin position="541"/>
        <end position="743"/>
    </location>
</feature>
<evidence type="ECO:0000259" key="7">
    <source>
        <dbReference type="PROSITE" id="PS50109"/>
    </source>
</evidence>
<dbReference type="PRINTS" id="PR00344">
    <property type="entry name" value="BCTRLSENSOR"/>
</dbReference>
<dbReference type="AlphaFoldDB" id="A0ABD6DQL7"/>
<organism evidence="10 11">
    <name type="scientific">Halobellus litoreus</name>
    <dbReference type="NCBI Taxonomy" id="755310"/>
    <lineage>
        <taxon>Archaea</taxon>
        <taxon>Methanobacteriati</taxon>
        <taxon>Methanobacteriota</taxon>
        <taxon>Stenosarchaea group</taxon>
        <taxon>Halobacteria</taxon>
        <taxon>Halobacteriales</taxon>
        <taxon>Haloferacaceae</taxon>
        <taxon>Halobellus</taxon>
    </lineage>
</organism>
<keyword evidence="3" id="KW-0597">Phosphoprotein</keyword>
<feature type="domain" description="PAS" evidence="8">
    <location>
        <begin position="405"/>
        <end position="450"/>
    </location>
</feature>
<gene>
    <name evidence="10" type="ORF">ACFSAS_02920</name>
</gene>
<dbReference type="PROSITE" id="PS50109">
    <property type="entry name" value="HIS_KIN"/>
    <property type="match status" value="1"/>
</dbReference>
<keyword evidence="4" id="KW-0808">Transferase</keyword>
<dbReference type="Gene3D" id="3.30.565.10">
    <property type="entry name" value="Histidine kinase-like ATPase, C-terminal domain"/>
    <property type="match status" value="1"/>
</dbReference>
<dbReference type="SUPFAM" id="SSF55874">
    <property type="entry name" value="ATPase domain of HSP90 chaperone/DNA topoisomerase II/histidine kinase"/>
    <property type="match status" value="1"/>
</dbReference>
<evidence type="ECO:0000256" key="3">
    <source>
        <dbReference type="ARBA" id="ARBA00022553"/>
    </source>
</evidence>
<feature type="domain" description="PAC" evidence="9">
    <location>
        <begin position="476"/>
        <end position="530"/>
    </location>
</feature>
<dbReference type="InterPro" id="IPR000014">
    <property type="entry name" value="PAS"/>
</dbReference>
<dbReference type="InterPro" id="IPR003661">
    <property type="entry name" value="HisK_dim/P_dom"/>
</dbReference>
<dbReference type="GO" id="GO:0004673">
    <property type="term" value="F:protein histidine kinase activity"/>
    <property type="evidence" value="ECO:0007669"/>
    <property type="project" value="UniProtKB-EC"/>
</dbReference>